<feature type="non-terminal residue" evidence="2">
    <location>
        <position position="395"/>
    </location>
</feature>
<evidence type="ECO:0000259" key="1">
    <source>
        <dbReference type="SMART" id="SM00256"/>
    </source>
</evidence>
<dbReference type="PANTHER" id="PTHR34591">
    <property type="entry name" value="OS03G0653100 PROTEIN-RELATED"/>
    <property type="match status" value="1"/>
</dbReference>
<dbReference type="InterPro" id="IPR001810">
    <property type="entry name" value="F-box_dom"/>
</dbReference>
<dbReference type="Proteomes" id="UP000324897">
    <property type="component" value="Unassembled WGS sequence"/>
</dbReference>
<sequence>MRPPYVRSSIPSSSGSEGVITGSIASQEMEQQEDLARLLPDDALADVLRRLSHRSLAVPRCICRAWRDVVDARRLMLRHLLPHSVGGIFINFGGLGSTEFLARPTTGPKVSGNLDFSDMGSIVDHCNGLLLFDDLCVANPATRRWAYLPERPPSRLGMKYFWGYEYLVFDPTRVSALRGGARLLQVFSSRTGQWEESSFIREGKSAGTVAEIRSAGVSLAKPSGVYWCGVLYVHCGANFIMGISLLDNKYQVIQPPPDVEASPVDGICLGRSEKGVYCAIVDGWDHLCQLRMEWAFKHQTSLRPVLGRHKCNEQSAGPWILQDINFYNHHVKDDTCEALEQQQIEWDSDNDNAFHNEDAVSELGYINFLGFHPYKEVVFLGESRRRGLAYHLNSS</sequence>
<name>A0A5J9SUP4_9POAL</name>
<comment type="caution">
    <text evidence="2">The sequence shown here is derived from an EMBL/GenBank/DDBJ whole genome shotgun (WGS) entry which is preliminary data.</text>
</comment>
<dbReference type="InterPro" id="IPR036047">
    <property type="entry name" value="F-box-like_dom_sf"/>
</dbReference>
<organism evidence="2 3">
    <name type="scientific">Eragrostis curvula</name>
    <name type="common">weeping love grass</name>
    <dbReference type="NCBI Taxonomy" id="38414"/>
    <lineage>
        <taxon>Eukaryota</taxon>
        <taxon>Viridiplantae</taxon>
        <taxon>Streptophyta</taxon>
        <taxon>Embryophyta</taxon>
        <taxon>Tracheophyta</taxon>
        <taxon>Spermatophyta</taxon>
        <taxon>Magnoliopsida</taxon>
        <taxon>Liliopsida</taxon>
        <taxon>Poales</taxon>
        <taxon>Poaceae</taxon>
        <taxon>PACMAD clade</taxon>
        <taxon>Chloridoideae</taxon>
        <taxon>Eragrostideae</taxon>
        <taxon>Eragrostidinae</taxon>
        <taxon>Eragrostis</taxon>
    </lineage>
</organism>
<dbReference type="Pfam" id="PF00646">
    <property type="entry name" value="F-box"/>
    <property type="match status" value="1"/>
</dbReference>
<protein>
    <recommendedName>
        <fullName evidence="1">F-box domain-containing protein</fullName>
    </recommendedName>
</protein>
<dbReference type="AlphaFoldDB" id="A0A5J9SUP4"/>
<dbReference type="Gramene" id="TVU02706">
    <property type="protein sequence ID" value="TVU02706"/>
    <property type="gene ID" value="EJB05_51776"/>
</dbReference>
<evidence type="ECO:0000313" key="2">
    <source>
        <dbReference type="EMBL" id="TVU02706.1"/>
    </source>
</evidence>
<dbReference type="SUPFAM" id="SSF81383">
    <property type="entry name" value="F-box domain"/>
    <property type="match status" value="1"/>
</dbReference>
<gene>
    <name evidence="2" type="ORF">EJB05_51776</name>
</gene>
<dbReference type="SMART" id="SM00256">
    <property type="entry name" value="FBOX"/>
    <property type="match status" value="1"/>
</dbReference>
<feature type="domain" description="F-box" evidence="1">
    <location>
        <begin position="39"/>
        <end position="79"/>
    </location>
</feature>
<keyword evidence="3" id="KW-1185">Reference proteome</keyword>
<reference evidence="2 3" key="1">
    <citation type="journal article" date="2019" name="Sci. Rep.">
        <title>A high-quality genome of Eragrostis curvula grass provides insights into Poaceae evolution and supports new strategies to enhance forage quality.</title>
        <authorList>
            <person name="Carballo J."/>
            <person name="Santos B.A.C.M."/>
            <person name="Zappacosta D."/>
            <person name="Garbus I."/>
            <person name="Selva J.P."/>
            <person name="Gallo C.A."/>
            <person name="Diaz A."/>
            <person name="Albertini E."/>
            <person name="Caccamo M."/>
            <person name="Echenique V."/>
        </authorList>
    </citation>
    <scope>NUCLEOTIDE SEQUENCE [LARGE SCALE GENOMIC DNA]</scope>
    <source>
        <strain evidence="3">cv. Victoria</strain>
        <tissue evidence="2">Leaf</tissue>
    </source>
</reference>
<evidence type="ECO:0000313" key="3">
    <source>
        <dbReference type="Proteomes" id="UP000324897"/>
    </source>
</evidence>
<dbReference type="EMBL" id="RWGY01000288">
    <property type="protein sequence ID" value="TVU02706.1"/>
    <property type="molecule type" value="Genomic_DNA"/>
</dbReference>
<proteinExistence type="predicted"/>
<dbReference type="OrthoDB" id="639965at2759"/>
<feature type="non-terminal residue" evidence="2">
    <location>
        <position position="1"/>
    </location>
</feature>
<dbReference type="Gene3D" id="1.20.1280.50">
    <property type="match status" value="1"/>
</dbReference>
<accession>A0A5J9SUP4</accession>